<sequence length="256" mass="29860">MEKWKMNELIAMCVQEEERLKIEKPDTAYPTTLKATKRKFLKVTKVLKGKKEILTRQVQVMARNQDLNVDSVRILAISKRSAQGFENEKSESLDVFKIFKVEVENQQNLKIKIVRSDRGGEYYGKHFDLGQSPRPFSLYCQENGIVNQFTMPYTPQQNGVAERRNHTLTDMVRTMICNSILLEFLWTEALKTATHILNRVPSKSVLKMPFEFWTGRTPSLRYFKIWGCPTEAKNFNPQTKKLDSRTISCYFIGYPE</sequence>
<dbReference type="Gene3D" id="3.30.420.10">
    <property type="entry name" value="Ribonuclease H-like superfamily/Ribonuclease H"/>
    <property type="match status" value="1"/>
</dbReference>
<dbReference type="InterPro" id="IPR012337">
    <property type="entry name" value="RNaseH-like_sf"/>
</dbReference>
<dbReference type="SUPFAM" id="SSF53098">
    <property type="entry name" value="Ribonuclease H-like"/>
    <property type="match status" value="1"/>
</dbReference>
<protein>
    <submittedName>
        <fullName evidence="2">Retrovirus-related pol polyprotein from transposon TNT 1-94</fullName>
    </submittedName>
</protein>
<evidence type="ECO:0000313" key="3">
    <source>
        <dbReference type="Proteomes" id="UP001151760"/>
    </source>
</evidence>
<dbReference type="EMBL" id="BQNB010015762">
    <property type="protein sequence ID" value="GJT43830.1"/>
    <property type="molecule type" value="Genomic_DNA"/>
</dbReference>
<dbReference type="PROSITE" id="PS50994">
    <property type="entry name" value="INTEGRASE"/>
    <property type="match status" value="1"/>
</dbReference>
<proteinExistence type="predicted"/>
<dbReference type="PANTHER" id="PTHR42648:SF28">
    <property type="entry name" value="TRANSPOSON-ENCODED PROTEIN WITH RIBONUCLEASE H-LIKE AND RETROVIRUS ZINC FINGER-LIKE DOMAINS"/>
    <property type="match status" value="1"/>
</dbReference>
<name>A0ABQ5DXB5_9ASTR</name>
<dbReference type="PANTHER" id="PTHR42648">
    <property type="entry name" value="TRANSPOSASE, PUTATIVE-RELATED"/>
    <property type="match status" value="1"/>
</dbReference>
<dbReference type="InterPro" id="IPR036397">
    <property type="entry name" value="RNaseH_sf"/>
</dbReference>
<evidence type="ECO:0000313" key="2">
    <source>
        <dbReference type="EMBL" id="GJT43830.1"/>
    </source>
</evidence>
<reference evidence="2" key="1">
    <citation type="journal article" date="2022" name="Int. J. Mol. Sci.">
        <title>Draft Genome of Tanacetum Coccineum: Genomic Comparison of Closely Related Tanacetum-Family Plants.</title>
        <authorList>
            <person name="Yamashiro T."/>
            <person name="Shiraishi A."/>
            <person name="Nakayama K."/>
            <person name="Satake H."/>
        </authorList>
    </citation>
    <scope>NUCLEOTIDE SEQUENCE</scope>
</reference>
<evidence type="ECO:0000259" key="1">
    <source>
        <dbReference type="PROSITE" id="PS50994"/>
    </source>
</evidence>
<comment type="caution">
    <text evidence="2">The sequence shown here is derived from an EMBL/GenBank/DDBJ whole genome shotgun (WGS) entry which is preliminary data.</text>
</comment>
<gene>
    <name evidence="2" type="ORF">Tco_0952545</name>
</gene>
<dbReference type="InterPro" id="IPR001584">
    <property type="entry name" value="Integrase_cat-core"/>
</dbReference>
<feature type="domain" description="Integrase catalytic" evidence="1">
    <location>
        <begin position="21"/>
        <end position="217"/>
    </location>
</feature>
<accession>A0ABQ5DXB5</accession>
<keyword evidence="3" id="KW-1185">Reference proteome</keyword>
<reference evidence="2" key="2">
    <citation type="submission" date="2022-01" db="EMBL/GenBank/DDBJ databases">
        <authorList>
            <person name="Yamashiro T."/>
            <person name="Shiraishi A."/>
            <person name="Satake H."/>
            <person name="Nakayama K."/>
        </authorList>
    </citation>
    <scope>NUCLEOTIDE SEQUENCE</scope>
</reference>
<dbReference type="Proteomes" id="UP001151760">
    <property type="component" value="Unassembled WGS sequence"/>
</dbReference>
<dbReference type="InterPro" id="IPR039537">
    <property type="entry name" value="Retrotran_Ty1/copia-like"/>
</dbReference>
<organism evidence="2 3">
    <name type="scientific">Tanacetum coccineum</name>
    <dbReference type="NCBI Taxonomy" id="301880"/>
    <lineage>
        <taxon>Eukaryota</taxon>
        <taxon>Viridiplantae</taxon>
        <taxon>Streptophyta</taxon>
        <taxon>Embryophyta</taxon>
        <taxon>Tracheophyta</taxon>
        <taxon>Spermatophyta</taxon>
        <taxon>Magnoliopsida</taxon>
        <taxon>eudicotyledons</taxon>
        <taxon>Gunneridae</taxon>
        <taxon>Pentapetalae</taxon>
        <taxon>asterids</taxon>
        <taxon>campanulids</taxon>
        <taxon>Asterales</taxon>
        <taxon>Asteraceae</taxon>
        <taxon>Asteroideae</taxon>
        <taxon>Anthemideae</taxon>
        <taxon>Anthemidinae</taxon>
        <taxon>Tanacetum</taxon>
    </lineage>
</organism>